<dbReference type="Proteomes" id="UP001281614">
    <property type="component" value="Unassembled WGS sequence"/>
</dbReference>
<sequence length="289" mass="31471">MAGRRSVASALDRLSRAVLRPGRLLTRANLPPFATSAYFAHDGHLQLSSSAEKSAISEEQRRTQQGSSIASRRKQTAPPRQPASNSKMLDVNKDEFASFARDLGYKAGGSLTRSLSADNAIERASWPNDFRQACSGQAEEPVEGRRAEQDGAQAMGGDDNNDACSDSHARVTAESGMGGEPETGIGTDSESDSSEDDDRSGGVWSESSVFGRMFQIRHDLIDAAAQIRLAWMAGRQDENEVLELELRQREMHDELDALVPANSAGRAFFKDSVWNHLLSRAEGGRLGRY</sequence>
<evidence type="ECO:0000256" key="1">
    <source>
        <dbReference type="SAM" id="MobiDB-lite"/>
    </source>
</evidence>
<feature type="region of interest" description="Disordered" evidence="1">
    <location>
        <begin position="128"/>
        <end position="204"/>
    </location>
</feature>
<gene>
    <name evidence="2" type="ORF">CKAH01_13788</name>
</gene>
<organism evidence="2 3">
    <name type="scientific">Colletotrichum kahawae</name>
    <name type="common">Coffee berry disease fungus</name>
    <dbReference type="NCBI Taxonomy" id="34407"/>
    <lineage>
        <taxon>Eukaryota</taxon>
        <taxon>Fungi</taxon>
        <taxon>Dikarya</taxon>
        <taxon>Ascomycota</taxon>
        <taxon>Pezizomycotina</taxon>
        <taxon>Sordariomycetes</taxon>
        <taxon>Hypocreomycetidae</taxon>
        <taxon>Glomerellales</taxon>
        <taxon>Glomerellaceae</taxon>
        <taxon>Colletotrichum</taxon>
        <taxon>Colletotrichum gloeosporioides species complex</taxon>
    </lineage>
</organism>
<accession>A0AAD9YMR4</accession>
<evidence type="ECO:0000313" key="3">
    <source>
        <dbReference type="Proteomes" id="UP001281614"/>
    </source>
</evidence>
<dbReference type="AlphaFoldDB" id="A0AAD9YMR4"/>
<name>A0AAD9YMR4_COLKA</name>
<evidence type="ECO:0000313" key="2">
    <source>
        <dbReference type="EMBL" id="KAK2772786.1"/>
    </source>
</evidence>
<reference evidence="2" key="1">
    <citation type="submission" date="2023-02" db="EMBL/GenBank/DDBJ databases">
        <title>Colletotrichum kahawae CIFC_Que2 genome sequencing and assembly.</title>
        <authorList>
            <person name="Baroncelli R."/>
        </authorList>
    </citation>
    <scope>NUCLEOTIDE SEQUENCE</scope>
    <source>
        <strain evidence="2">CIFC_Que2</strain>
    </source>
</reference>
<comment type="caution">
    <text evidence="2">The sequence shown here is derived from an EMBL/GenBank/DDBJ whole genome shotgun (WGS) entry which is preliminary data.</text>
</comment>
<feature type="compositionally biased region" description="Acidic residues" evidence="1">
    <location>
        <begin position="189"/>
        <end position="198"/>
    </location>
</feature>
<keyword evidence="3" id="KW-1185">Reference proteome</keyword>
<dbReference type="EMBL" id="VYYT01000063">
    <property type="protein sequence ID" value="KAK2772786.1"/>
    <property type="molecule type" value="Genomic_DNA"/>
</dbReference>
<protein>
    <submittedName>
        <fullName evidence="2">Uncharacterized protein</fullName>
    </submittedName>
</protein>
<feature type="region of interest" description="Disordered" evidence="1">
    <location>
        <begin position="50"/>
        <end position="89"/>
    </location>
</feature>
<proteinExistence type="predicted"/>